<organism evidence="1">
    <name type="scientific">Aquarana catesbeiana</name>
    <name type="common">American bullfrog</name>
    <name type="synonym">Rana catesbeiana</name>
    <dbReference type="NCBI Taxonomy" id="8400"/>
    <lineage>
        <taxon>Eukaryota</taxon>
        <taxon>Metazoa</taxon>
        <taxon>Chordata</taxon>
        <taxon>Craniata</taxon>
        <taxon>Vertebrata</taxon>
        <taxon>Euteleostomi</taxon>
        <taxon>Amphibia</taxon>
        <taxon>Batrachia</taxon>
        <taxon>Anura</taxon>
        <taxon>Neobatrachia</taxon>
        <taxon>Ranoidea</taxon>
        <taxon>Ranidae</taxon>
        <taxon>Aquarana</taxon>
    </lineage>
</organism>
<reference evidence="1" key="1">
    <citation type="submission" date="2017-08" db="EMBL/GenBank/DDBJ databases">
        <title>Assembly of the North American Bullfrog Genome.</title>
        <authorList>
            <person name="Warren R.L."/>
            <person name="Vandervalk B.P."/>
            <person name="Kucuk E."/>
            <person name="Birol I."/>
            <person name="Helbing C."/>
            <person name="Pandoh P."/>
            <person name="Behsaz B."/>
            <person name="Mohamadi H."/>
            <person name="Chu J."/>
            <person name="Jackman S."/>
            <person name="Hammond S.A."/>
            <person name="Veldhoen N."/>
            <person name="Kirk H."/>
            <person name="Zhao Y."/>
            <person name="Coope R."/>
            <person name="Pleasance S."/>
            <person name="Moore R."/>
            <person name="Holt R."/>
        </authorList>
    </citation>
    <scope>NUCLEOTIDE SEQUENCE</scope>
    <source>
        <strain evidence="1">Bruno</strain>
        <tissue evidence="1">Liver</tissue>
    </source>
</reference>
<proteinExistence type="predicted"/>
<sequence>MWRDGVSAKHRPTCFALPCVFLGPPGRRKVEACQGDLSTLANVVTSLANLNKTKDLSQSSTELSIMESLSNGDASLSELPQDDQSSSEVTRAFDTLAKALNPSESSVQSSAESIDAASNIFGDATVVEIEGPLLTDSHIAFKGNAMLADPLTLERMMTF</sequence>
<dbReference type="EMBL" id="KV935175">
    <property type="protein sequence ID" value="PIO28797.1"/>
    <property type="molecule type" value="Genomic_DNA"/>
</dbReference>
<protein>
    <submittedName>
        <fullName evidence="1">Uncharacterized protein</fullName>
    </submittedName>
</protein>
<dbReference type="OrthoDB" id="10024684at2759"/>
<dbReference type="AlphaFoldDB" id="A0A2G9RLP8"/>
<gene>
    <name evidence="1" type="ORF">AB205_0109010</name>
</gene>
<name>A0A2G9RLP8_AQUCT</name>
<evidence type="ECO:0000313" key="1">
    <source>
        <dbReference type="EMBL" id="PIO28797.1"/>
    </source>
</evidence>
<accession>A0A2G9RLP8</accession>